<accession>A8NCX7</accession>
<dbReference type="SUPFAM" id="SSF52540">
    <property type="entry name" value="P-loop containing nucleoside triphosphate hydrolases"/>
    <property type="match status" value="1"/>
</dbReference>
<organism evidence="1 2">
    <name type="scientific">Coprinopsis cinerea (strain Okayama-7 / 130 / ATCC MYA-4618 / FGSC 9003)</name>
    <name type="common">Inky cap fungus</name>
    <name type="synonym">Hormographiella aspergillata</name>
    <dbReference type="NCBI Taxonomy" id="240176"/>
    <lineage>
        <taxon>Eukaryota</taxon>
        <taxon>Fungi</taxon>
        <taxon>Dikarya</taxon>
        <taxon>Basidiomycota</taxon>
        <taxon>Agaricomycotina</taxon>
        <taxon>Agaricomycetes</taxon>
        <taxon>Agaricomycetidae</taxon>
        <taxon>Agaricales</taxon>
        <taxon>Agaricineae</taxon>
        <taxon>Psathyrellaceae</taxon>
        <taxon>Coprinopsis</taxon>
    </lineage>
</organism>
<sequence>MGNMTSVRPGRPPSTKQEEWLPREMFKLSCAVMGPSGAGKSTEACTDRVEDVTIDLEEFTFEGHGLILVDTPGFDVPRKHGITDIDILKQISRWLAKCYRNPSMTLAGIIYVHDITDDRLDSTALRNLSLFHEICGSDAFSQVTILTSKWQQLGEAVRGPAEDRETELLSNPQWKSMTQHGAEVNSLRSAESNAARDVVISLLSRPQAREYRMKLKIQVELIDQNRTLPQTGAGRQLKSILKNTAKRENNNPVLRQALAQFRTPFSVRWKQFLGIYRFNEDEAFGKETVVRSSPSPNA</sequence>
<evidence type="ECO:0000313" key="1">
    <source>
        <dbReference type="EMBL" id="EAU89197.2"/>
    </source>
</evidence>
<dbReference type="KEGG" id="cci:CC1G_08604"/>
<dbReference type="InParanoid" id="A8NCX7"/>
<dbReference type="GeneID" id="6009143"/>
<protein>
    <recommendedName>
        <fullName evidence="3">G domain-containing protein</fullName>
    </recommendedName>
</protein>
<gene>
    <name evidence="1" type="ORF">CC1G_08604</name>
</gene>
<evidence type="ECO:0008006" key="3">
    <source>
        <dbReference type="Google" id="ProtNLM"/>
    </source>
</evidence>
<dbReference type="HOGENOM" id="CLU_018003_0_0_1"/>
<name>A8NCX7_COPC7</name>
<dbReference type="OrthoDB" id="8954335at2759"/>
<dbReference type="eggNOG" id="ENOG502S03K">
    <property type="taxonomic scope" value="Eukaryota"/>
</dbReference>
<comment type="caution">
    <text evidence="1">The sequence shown here is derived from an EMBL/GenBank/DDBJ whole genome shotgun (WGS) entry which is preliminary data.</text>
</comment>
<keyword evidence="2" id="KW-1185">Reference proteome</keyword>
<dbReference type="Proteomes" id="UP000001861">
    <property type="component" value="Unassembled WGS sequence"/>
</dbReference>
<dbReference type="AlphaFoldDB" id="A8NCX7"/>
<dbReference type="Gene3D" id="3.40.50.300">
    <property type="entry name" value="P-loop containing nucleotide triphosphate hydrolases"/>
    <property type="match status" value="1"/>
</dbReference>
<dbReference type="EMBL" id="AACS02000009">
    <property type="protein sequence ID" value="EAU89197.2"/>
    <property type="molecule type" value="Genomic_DNA"/>
</dbReference>
<dbReference type="OMA" id="NLACESY"/>
<dbReference type="RefSeq" id="XP_001832654.2">
    <property type="nucleotide sequence ID" value="XM_001832602.2"/>
</dbReference>
<reference evidence="1 2" key="1">
    <citation type="journal article" date="2010" name="Proc. Natl. Acad. Sci. U.S.A.">
        <title>Insights into evolution of multicellular fungi from the assembled chromosomes of the mushroom Coprinopsis cinerea (Coprinus cinereus).</title>
        <authorList>
            <person name="Stajich J.E."/>
            <person name="Wilke S.K."/>
            <person name="Ahren D."/>
            <person name="Au C.H."/>
            <person name="Birren B.W."/>
            <person name="Borodovsky M."/>
            <person name="Burns C."/>
            <person name="Canback B."/>
            <person name="Casselton L.A."/>
            <person name="Cheng C.K."/>
            <person name="Deng J."/>
            <person name="Dietrich F.S."/>
            <person name="Fargo D.C."/>
            <person name="Farman M.L."/>
            <person name="Gathman A.C."/>
            <person name="Goldberg J."/>
            <person name="Guigo R."/>
            <person name="Hoegger P.J."/>
            <person name="Hooker J.B."/>
            <person name="Huggins A."/>
            <person name="James T.Y."/>
            <person name="Kamada T."/>
            <person name="Kilaru S."/>
            <person name="Kodira C."/>
            <person name="Kues U."/>
            <person name="Kupfer D."/>
            <person name="Kwan H.S."/>
            <person name="Lomsadze A."/>
            <person name="Li W."/>
            <person name="Lilly W.W."/>
            <person name="Ma L.J."/>
            <person name="Mackey A.J."/>
            <person name="Manning G."/>
            <person name="Martin F."/>
            <person name="Muraguchi H."/>
            <person name="Natvig D.O."/>
            <person name="Palmerini H."/>
            <person name="Ramesh M.A."/>
            <person name="Rehmeyer C.J."/>
            <person name="Roe B.A."/>
            <person name="Shenoy N."/>
            <person name="Stanke M."/>
            <person name="Ter-Hovhannisyan V."/>
            <person name="Tunlid A."/>
            <person name="Velagapudi R."/>
            <person name="Vision T.J."/>
            <person name="Zeng Q."/>
            <person name="Zolan M.E."/>
            <person name="Pukkila P.J."/>
        </authorList>
    </citation>
    <scope>NUCLEOTIDE SEQUENCE [LARGE SCALE GENOMIC DNA]</scope>
    <source>
        <strain evidence="2">Okayama-7 / 130 / ATCC MYA-4618 / FGSC 9003</strain>
    </source>
</reference>
<evidence type="ECO:0000313" key="2">
    <source>
        <dbReference type="Proteomes" id="UP000001861"/>
    </source>
</evidence>
<dbReference type="VEuPathDB" id="FungiDB:CC1G_08604"/>
<dbReference type="InterPro" id="IPR027417">
    <property type="entry name" value="P-loop_NTPase"/>
</dbReference>
<proteinExistence type="predicted"/>